<accession>A0AAV9ALT8</accession>
<dbReference type="PANTHER" id="PTHR47481:SF22">
    <property type="entry name" value="RETROTRANSPOSON GAG DOMAIN-CONTAINING PROTEIN"/>
    <property type="match status" value="1"/>
</dbReference>
<proteinExistence type="predicted"/>
<evidence type="ECO:0008006" key="3">
    <source>
        <dbReference type="Google" id="ProtNLM"/>
    </source>
</evidence>
<reference evidence="1" key="1">
    <citation type="journal article" date="2023" name="Nat. Commun.">
        <title>Diploid and tetraploid genomes of Acorus and the evolution of monocots.</title>
        <authorList>
            <person name="Ma L."/>
            <person name="Liu K.W."/>
            <person name="Li Z."/>
            <person name="Hsiao Y.Y."/>
            <person name="Qi Y."/>
            <person name="Fu T."/>
            <person name="Tang G.D."/>
            <person name="Zhang D."/>
            <person name="Sun W.H."/>
            <person name="Liu D.K."/>
            <person name="Li Y."/>
            <person name="Chen G.Z."/>
            <person name="Liu X.D."/>
            <person name="Liao X.Y."/>
            <person name="Jiang Y.T."/>
            <person name="Yu X."/>
            <person name="Hao Y."/>
            <person name="Huang J."/>
            <person name="Zhao X.W."/>
            <person name="Ke S."/>
            <person name="Chen Y.Y."/>
            <person name="Wu W.L."/>
            <person name="Hsu J.L."/>
            <person name="Lin Y.F."/>
            <person name="Huang M.D."/>
            <person name="Li C.Y."/>
            <person name="Huang L."/>
            <person name="Wang Z.W."/>
            <person name="Zhao X."/>
            <person name="Zhong W.Y."/>
            <person name="Peng D.H."/>
            <person name="Ahmad S."/>
            <person name="Lan S."/>
            <person name="Zhang J.S."/>
            <person name="Tsai W.C."/>
            <person name="Van de Peer Y."/>
            <person name="Liu Z.J."/>
        </authorList>
    </citation>
    <scope>NUCLEOTIDE SEQUENCE</scope>
    <source>
        <strain evidence="1">SCP</strain>
    </source>
</reference>
<dbReference type="AlphaFoldDB" id="A0AAV9ALT8"/>
<sequence>MAASQSTPTFLISNINHLFTIKLDSTNYTIWRQQFLPILNGLQLTGYIDDTKPCPDKFLLNSEGQLNTTVNPLFLEWQREDQNLLAPLSLLVYLLMWLV</sequence>
<evidence type="ECO:0000313" key="2">
    <source>
        <dbReference type="Proteomes" id="UP001179952"/>
    </source>
</evidence>
<evidence type="ECO:0000313" key="1">
    <source>
        <dbReference type="EMBL" id="KAK1264801.1"/>
    </source>
</evidence>
<organism evidence="1 2">
    <name type="scientific">Acorus gramineus</name>
    <name type="common">Dwarf sweet flag</name>
    <dbReference type="NCBI Taxonomy" id="55184"/>
    <lineage>
        <taxon>Eukaryota</taxon>
        <taxon>Viridiplantae</taxon>
        <taxon>Streptophyta</taxon>
        <taxon>Embryophyta</taxon>
        <taxon>Tracheophyta</taxon>
        <taxon>Spermatophyta</taxon>
        <taxon>Magnoliopsida</taxon>
        <taxon>Liliopsida</taxon>
        <taxon>Acoraceae</taxon>
        <taxon>Acorus</taxon>
    </lineage>
</organism>
<protein>
    <recommendedName>
        <fullName evidence="3">Retrotransposon Copia-like N-terminal domain-containing protein</fullName>
    </recommendedName>
</protein>
<reference evidence="1" key="2">
    <citation type="submission" date="2023-06" db="EMBL/GenBank/DDBJ databases">
        <authorList>
            <person name="Ma L."/>
            <person name="Liu K.-W."/>
            <person name="Li Z."/>
            <person name="Hsiao Y.-Y."/>
            <person name="Qi Y."/>
            <person name="Fu T."/>
            <person name="Tang G."/>
            <person name="Zhang D."/>
            <person name="Sun W.-H."/>
            <person name="Liu D.-K."/>
            <person name="Li Y."/>
            <person name="Chen G.-Z."/>
            <person name="Liu X.-D."/>
            <person name="Liao X.-Y."/>
            <person name="Jiang Y.-T."/>
            <person name="Yu X."/>
            <person name="Hao Y."/>
            <person name="Huang J."/>
            <person name="Zhao X.-W."/>
            <person name="Ke S."/>
            <person name="Chen Y.-Y."/>
            <person name="Wu W.-L."/>
            <person name="Hsu J.-L."/>
            <person name="Lin Y.-F."/>
            <person name="Huang M.-D."/>
            <person name="Li C.-Y."/>
            <person name="Huang L."/>
            <person name="Wang Z.-W."/>
            <person name="Zhao X."/>
            <person name="Zhong W.-Y."/>
            <person name="Peng D.-H."/>
            <person name="Ahmad S."/>
            <person name="Lan S."/>
            <person name="Zhang J.-S."/>
            <person name="Tsai W.-C."/>
            <person name="Van De Peer Y."/>
            <person name="Liu Z.-J."/>
        </authorList>
    </citation>
    <scope>NUCLEOTIDE SEQUENCE</scope>
    <source>
        <strain evidence="1">SCP</strain>
        <tissue evidence="1">Leaves</tissue>
    </source>
</reference>
<comment type="caution">
    <text evidence="1">The sequence shown here is derived from an EMBL/GenBank/DDBJ whole genome shotgun (WGS) entry which is preliminary data.</text>
</comment>
<keyword evidence="2" id="KW-1185">Reference proteome</keyword>
<dbReference type="PANTHER" id="PTHR47481">
    <property type="match status" value="1"/>
</dbReference>
<gene>
    <name evidence="1" type="ORF">QJS04_geneDACA016156</name>
</gene>
<name>A0AAV9ALT8_ACOGR</name>
<dbReference type="Proteomes" id="UP001179952">
    <property type="component" value="Unassembled WGS sequence"/>
</dbReference>
<dbReference type="EMBL" id="JAUJYN010000008">
    <property type="protein sequence ID" value="KAK1264801.1"/>
    <property type="molecule type" value="Genomic_DNA"/>
</dbReference>